<dbReference type="Pfam" id="PF03358">
    <property type="entry name" value="FMN_red"/>
    <property type="match status" value="1"/>
</dbReference>
<dbReference type="PROSITE" id="PS50902">
    <property type="entry name" value="FLAVODOXIN_LIKE"/>
    <property type="match status" value="1"/>
</dbReference>
<dbReference type="AlphaFoldDB" id="A0A0G4HJ72"/>
<dbReference type="PANTHER" id="PTHR30546:SF23">
    <property type="entry name" value="FLAVOPROTEIN-LIKE PROTEIN YCP4-RELATED"/>
    <property type="match status" value="1"/>
</dbReference>
<dbReference type="InterPro" id="IPR008254">
    <property type="entry name" value="Flavodoxin/NO_synth"/>
</dbReference>
<evidence type="ECO:0000313" key="3">
    <source>
        <dbReference type="EMBL" id="CEM44090.1"/>
    </source>
</evidence>
<dbReference type="PANTHER" id="PTHR30546">
    <property type="entry name" value="FLAVODOXIN-RELATED PROTEIN WRBA-RELATED"/>
    <property type="match status" value="1"/>
</dbReference>
<dbReference type="SUPFAM" id="SSF52218">
    <property type="entry name" value="Flavoproteins"/>
    <property type="match status" value="1"/>
</dbReference>
<gene>
    <name evidence="3" type="ORF">Cvel_1085</name>
</gene>
<reference evidence="3" key="1">
    <citation type="submission" date="2014-11" db="EMBL/GenBank/DDBJ databases">
        <authorList>
            <person name="Otto D Thomas"/>
            <person name="Naeem Raeece"/>
        </authorList>
    </citation>
    <scope>NUCLEOTIDE SEQUENCE</scope>
</reference>
<dbReference type="InterPro" id="IPR005025">
    <property type="entry name" value="FMN_Rdtase-like_dom"/>
</dbReference>
<evidence type="ECO:0000256" key="1">
    <source>
        <dbReference type="ARBA" id="ARBA00006961"/>
    </source>
</evidence>
<sequence>MFCCRFTKHQESEVIVPQPVKTTAEGDSAEGTMANIAVVYYSMYGHIKTMAQAVQKGIESAGGKCTVYQVAETLPEEALKKMGAPPKDPNHPIMDFSKVDELASYDGILFGSPTRFGMISAQMKTFFDSTGGAWMKGAFVGKPAGFFFSTGTQGGGQETTALTFLTQLTHHGMIFVPIGYGNSKLMDMTETHGGSPYGAGCLAGPDGSRQPSALELDVATYQGEYFTKKAIALKKGSA</sequence>
<accession>A0A0G4HJ72</accession>
<dbReference type="InterPro" id="IPR010089">
    <property type="entry name" value="Flavoprotein_WrbA-like"/>
</dbReference>
<name>A0A0G4HJ72_9ALVE</name>
<dbReference type="GO" id="GO:0003955">
    <property type="term" value="F:NAD(P)H dehydrogenase (quinone) activity"/>
    <property type="evidence" value="ECO:0007669"/>
    <property type="project" value="InterPro"/>
</dbReference>
<dbReference type="NCBIfam" id="NF002999">
    <property type="entry name" value="PRK03767.1"/>
    <property type="match status" value="1"/>
</dbReference>
<dbReference type="InterPro" id="IPR029039">
    <property type="entry name" value="Flavoprotein-like_sf"/>
</dbReference>
<dbReference type="GO" id="GO:0010181">
    <property type="term" value="F:FMN binding"/>
    <property type="evidence" value="ECO:0007669"/>
    <property type="project" value="InterPro"/>
</dbReference>
<dbReference type="EMBL" id="CDMZ01002838">
    <property type="protein sequence ID" value="CEM44090.1"/>
    <property type="molecule type" value="Genomic_DNA"/>
</dbReference>
<comment type="similarity">
    <text evidence="1">Belongs to the WrbA family.</text>
</comment>
<organism evidence="3">
    <name type="scientific">Chromera velia CCMP2878</name>
    <dbReference type="NCBI Taxonomy" id="1169474"/>
    <lineage>
        <taxon>Eukaryota</taxon>
        <taxon>Sar</taxon>
        <taxon>Alveolata</taxon>
        <taxon>Colpodellida</taxon>
        <taxon>Chromeraceae</taxon>
        <taxon>Chromera</taxon>
    </lineage>
</organism>
<proteinExistence type="inferred from homology"/>
<dbReference type="Gene3D" id="3.40.50.360">
    <property type="match status" value="1"/>
</dbReference>
<dbReference type="GO" id="GO:0016020">
    <property type="term" value="C:membrane"/>
    <property type="evidence" value="ECO:0007669"/>
    <property type="project" value="TreeGrafter"/>
</dbReference>
<dbReference type="VEuPathDB" id="CryptoDB:Cvel_1085"/>
<feature type="domain" description="Flavodoxin-like" evidence="2">
    <location>
        <begin position="36"/>
        <end position="226"/>
    </location>
</feature>
<dbReference type="FunFam" id="3.40.50.360:FF:000001">
    <property type="entry name" value="NAD(P)H dehydrogenase (Quinone) FQR1-like"/>
    <property type="match status" value="1"/>
</dbReference>
<evidence type="ECO:0000259" key="2">
    <source>
        <dbReference type="PROSITE" id="PS50902"/>
    </source>
</evidence>
<protein>
    <recommendedName>
        <fullName evidence="2">Flavodoxin-like domain-containing protein</fullName>
    </recommendedName>
</protein>
<dbReference type="NCBIfam" id="TIGR01755">
    <property type="entry name" value="flav_wrbA"/>
    <property type="match status" value="1"/>
</dbReference>